<proteinExistence type="predicted"/>
<evidence type="ECO:0000313" key="2">
    <source>
        <dbReference type="EMBL" id="TNN55535.1"/>
    </source>
</evidence>
<dbReference type="Proteomes" id="UP000314294">
    <property type="component" value="Unassembled WGS sequence"/>
</dbReference>
<feature type="region of interest" description="Disordered" evidence="1">
    <location>
        <begin position="44"/>
        <end position="64"/>
    </location>
</feature>
<accession>A0A4Z2GR05</accession>
<dbReference type="AlphaFoldDB" id="A0A4Z2GR05"/>
<sequence>MPEKGKGLTEAFRVVVFMTLKKGLVVYTQTRLHDSHLDIIEAQRTGEDQGATEKRLQSQRLFDE</sequence>
<evidence type="ECO:0000256" key="1">
    <source>
        <dbReference type="SAM" id="MobiDB-lite"/>
    </source>
</evidence>
<dbReference type="EMBL" id="SRLO01000453">
    <property type="protein sequence ID" value="TNN55535.1"/>
    <property type="molecule type" value="Genomic_DNA"/>
</dbReference>
<protein>
    <submittedName>
        <fullName evidence="2">Uncharacterized protein</fullName>
    </submittedName>
</protein>
<gene>
    <name evidence="2" type="ORF">EYF80_034277</name>
</gene>
<keyword evidence="3" id="KW-1185">Reference proteome</keyword>
<organism evidence="2 3">
    <name type="scientific">Liparis tanakae</name>
    <name type="common">Tanaka's snailfish</name>
    <dbReference type="NCBI Taxonomy" id="230148"/>
    <lineage>
        <taxon>Eukaryota</taxon>
        <taxon>Metazoa</taxon>
        <taxon>Chordata</taxon>
        <taxon>Craniata</taxon>
        <taxon>Vertebrata</taxon>
        <taxon>Euteleostomi</taxon>
        <taxon>Actinopterygii</taxon>
        <taxon>Neopterygii</taxon>
        <taxon>Teleostei</taxon>
        <taxon>Neoteleostei</taxon>
        <taxon>Acanthomorphata</taxon>
        <taxon>Eupercaria</taxon>
        <taxon>Perciformes</taxon>
        <taxon>Cottioidei</taxon>
        <taxon>Cottales</taxon>
        <taxon>Liparidae</taxon>
        <taxon>Liparis</taxon>
    </lineage>
</organism>
<name>A0A4Z2GR05_9TELE</name>
<comment type="caution">
    <text evidence="2">The sequence shown here is derived from an EMBL/GenBank/DDBJ whole genome shotgun (WGS) entry which is preliminary data.</text>
</comment>
<reference evidence="2 3" key="1">
    <citation type="submission" date="2019-03" db="EMBL/GenBank/DDBJ databases">
        <title>First draft genome of Liparis tanakae, snailfish: a comprehensive survey of snailfish specific genes.</title>
        <authorList>
            <person name="Kim W."/>
            <person name="Song I."/>
            <person name="Jeong J.-H."/>
            <person name="Kim D."/>
            <person name="Kim S."/>
            <person name="Ryu S."/>
            <person name="Song J.Y."/>
            <person name="Lee S.K."/>
        </authorList>
    </citation>
    <scope>NUCLEOTIDE SEQUENCE [LARGE SCALE GENOMIC DNA]</scope>
    <source>
        <tissue evidence="2">Muscle</tissue>
    </source>
</reference>
<evidence type="ECO:0000313" key="3">
    <source>
        <dbReference type="Proteomes" id="UP000314294"/>
    </source>
</evidence>